<comment type="catalytic activity">
    <reaction evidence="1">
        <text>Release of an N-terminal amino acid, Xaa-|-Yaa- from a peptide, amide or arylamide. Xaa is preferably Ala, but may be most amino acids including Pro (slow action). When a terminal hydrophobic residue is followed by a prolyl residue, the two may be released as an intact Xaa-Pro dipeptide.</text>
        <dbReference type="EC" id="3.4.11.2"/>
    </reaction>
</comment>
<dbReference type="InterPro" id="IPR050344">
    <property type="entry name" value="Peptidase_M1_aminopeptidases"/>
</dbReference>
<evidence type="ECO:0000256" key="12">
    <source>
        <dbReference type="ARBA" id="ARBA00029811"/>
    </source>
</evidence>
<dbReference type="InterPro" id="IPR001930">
    <property type="entry name" value="Peptidase_M1"/>
</dbReference>
<comment type="cofactor">
    <cofactor evidence="2">
        <name>Zn(2+)</name>
        <dbReference type="ChEBI" id="CHEBI:29105"/>
    </cofactor>
</comment>
<dbReference type="InterPro" id="IPR027268">
    <property type="entry name" value="Peptidase_M4/M1_CTD_sf"/>
</dbReference>
<dbReference type="Gene3D" id="2.60.40.1730">
    <property type="entry name" value="tricorn interacting facor f3 domain"/>
    <property type="match status" value="1"/>
</dbReference>
<reference evidence="18" key="1">
    <citation type="submission" date="2017-11" db="EMBL/GenBank/DDBJ databases">
        <title>Otitis media/interna in a cat caused by the recently described species Corynebacterium provencense.</title>
        <authorList>
            <person name="Kittl S."/>
            <person name="Brodard I."/>
            <person name="Rychener L."/>
            <person name="Jores J."/>
            <person name="Roosje P."/>
            <person name="Gobeli Brawand S."/>
        </authorList>
    </citation>
    <scope>NUCLEOTIDE SEQUENCE [LARGE SCALE GENOMIC DNA]</scope>
    <source>
        <strain evidence="18">17KM38</strain>
    </source>
</reference>
<evidence type="ECO:0000256" key="8">
    <source>
        <dbReference type="ARBA" id="ARBA00022723"/>
    </source>
</evidence>
<dbReference type="GO" id="GO:0070006">
    <property type="term" value="F:metalloaminopeptidase activity"/>
    <property type="evidence" value="ECO:0007669"/>
    <property type="project" value="TreeGrafter"/>
</dbReference>
<dbReference type="GO" id="GO:0016285">
    <property type="term" value="F:alanyl aminopeptidase activity"/>
    <property type="evidence" value="ECO:0007669"/>
    <property type="project" value="UniProtKB-EC"/>
</dbReference>
<evidence type="ECO:0000256" key="9">
    <source>
        <dbReference type="ARBA" id="ARBA00022801"/>
    </source>
</evidence>
<evidence type="ECO:0000256" key="2">
    <source>
        <dbReference type="ARBA" id="ARBA00001947"/>
    </source>
</evidence>
<dbReference type="GO" id="GO:0043171">
    <property type="term" value="P:peptide catabolic process"/>
    <property type="evidence" value="ECO:0007669"/>
    <property type="project" value="TreeGrafter"/>
</dbReference>
<dbReference type="InterPro" id="IPR014782">
    <property type="entry name" value="Peptidase_M1_dom"/>
</dbReference>
<dbReference type="Gene3D" id="1.10.390.10">
    <property type="entry name" value="Neutral Protease Domain 2"/>
    <property type="match status" value="1"/>
</dbReference>
<comment type="similarity">
    <text evidence="3">Belongs to the peptidase M1 family.</text>
</comment>
<dbReference type="FunFam" id="1.10.390.10:FF:000004">
    <property type="entry name" value="Aminopeptidase N"/>
    <property type="match status" value="1"/>
</dbReference>
<dbReference type="Proteomes" id="UP000247696">
    <property type="component" value="Chromosome"/>
</dbReference>
<keyword evidence="11" id="KW-0482">Metalloprotease</keyword>
<protein>
    <recommendedName>
        <fullName evidence="5">Aminopeptidase N</fullName>
        <ecNumber evidence="4">3.4.11.2</ecNumber>
    </recommendedName>
    <alternativeName>
        <fullName evidence="12">Alanine aminopeptidase</fullName>
    </alternativeName>
    <alternativeName>
        <fullName evidence="13">Lysyl aminopeptidase</fullName>
    </alternativeName>
</protein>
<dbReference type="EC" id="3.4.11.2" evidence="4"/>
<dbReference type="GO" id="GO:0005615">
    <property type="term" value="C:extracellular space"/>
    <property type="evidence" value="ECO:0007669"/>
    <property type="project" value="TreeGrafter"/>
</dbReference>
<keyword evidence="18" id="KW-1185">Reference proteome</keyword>
<dbReference type="PANTHER" id="PTHR11533:SF174">
    <property type="entry name" value="PUROMYCIN-SENSITIVE AMINOPEPTIDASE-RELATED"/>
    <property type="match status" value="1"/>
</dbReference>
<dbReference type="PANTHER" id="PTHR11533">
    <property type="entry name" value="PROTEASE M1 ZINC METALLOPROTEASE"/>
    <property type="match status" value="1"/>
</dbReference>
<dbReference type="InterPro" id="IPR042097">
    <property type="entry name" value="Aminopeptidase_N-like_N_sf"/>
</dbReference>
<dbReference type="NCBIfam" id="TIGR02412">
    <property type="entry name" value="pepN_strep_liv"/>
    <property type="match status" value="1"/>
</dbReference>
<keyword evidence="6 17" id="KW-0031">Aminopeptidase</keyword>
<evidence type="ECO:0000313" key="17">
    <source>
        <dbReference type="EMBL" id="AWT26701.1"/>
    </source>
</evidence>
<dbReference type="CDD" id="cd09602">
    <property type="entry name" value="M1_APN"/>
    <property type="match status" value="1"/>
</dbReference>
<evidence type="ECO:0000259" key="14">
    <source>
        <dbReference type="Pfam" id="PF01433"/>
    </source>
</evidence>
<organism evidence="17 18">
    <name type="scientific">Corynebacterium provencense</name>
    <dbReference type="NCBI Taxonomy" id="1737425"/>
    <lineage>
        <taxon>Bacteria</taxon>
        <taxon>Bacillati</taxon>
        <taxon>Actinomycetota</taxon>
        <taxon>Actinomycetes</taxon>
        <taxon>Mycobacteriales</taxon>
        <taxon>Corynebacteriaceae</taxon>
        <taxon>Corynebacterium</taxon>
    </lineage>
</organism>
<evidence type="ECO:0000256" key="1">
    <source>
        <dbReference type="ARBA" id="ARBA00000098"/>
    </source>
</evidence>
<keyword evidence="10" id="KW-0862">Zinc</keyword>
<evidence type="ECO:0000256" key="10">
    <source>
        <dbReference type="ARBA" id="ARBA00022833"/>
    </source>
</evidence>
<feature type="domain" description="Aminopeptidase N-like N-terminal" evidence="16">
    <location>
        <begin position="74"/>
        <end position="206"/>
    </location>
</feature>
<proteinExistence type="inferred from homology"/>
<dbReference type="Pfam" id="PF01433">
    <property type="entry name" value="Peptidase_M1"/>
    <property type="match status" value="1"/>
</dbReference>
<dbReference type="InterPro" id="IPR012778">
    <property type="entry name" value="Pept_M1_aminopeptidase"/>
</dbReference>
<evidence type="ECO:0000256" key="6">
    <source>
        <dbReference type="ARBA" id="ARBA00022438"/>
    </source>
</evidence>
<dbReference type="OrthoDB" id="100605at2"/>
<dbReference type="GO" id="GO:0006508">
    <property type="term" value="P:proteolysis"/>
    <property type="evidence" value="ECO:0007669"/>
    <property type="project" value="UniProtKB-KW"/>
</dbReference>
<dbReference type="Pfam" id="PF17900">
    <property type="entry name" value="Peptidase_M1_N"/>
    <property type="match status" value="1"/>
</dbReference>
<dbReference type="STRING" id="1737425.GCA_900049755_00879"/>
<accession>A0A2Z3YSQ1</accession>
<feature type="domain" description="Peptidase M1 membrane alanine aminopeptidase" evidence="14">
    <location>
        <begin position="267"/>
        <end position="480"/>
    </location>
</feature>
<dbReference type="Pfam" id="PF11838">
    <property type="entry name" value="ERAP1_C"/>
    <property type="match status" value="1"/>
</dbReference>
<evidence type="ECO:0000259" key="15">
    <source>
        <dbReference type="Pfam" id="PF11838"/>
    </source>
</evidence>
<dbReference type="KEGG" id="cpre:Csp1_19300"/>
<evidence type="ECO:0000256" key="7">
    <source>
        <dbReference type="ARBA" id="ARBA00022670"/>
    </source>
</evidence>
<evidence type="ECO:0000256" key="5">
    <source>
        <dbReference type="ARBA" id="ARBA00015611"/>
    </source>
</evidence>
<dbReference type="GO" id="GO:0016020">
    <property type="term" value="C:membrane"/>
    <property type="evidence" value="ECO:0007669"/>
    <property type="project" value="TreeGrafter"/>
</dbReference>
<dbReference type="EMBL" id="CP024988">
    <property type="protein sequence ID" value="AWT26701.1"/>
    <property type="molecule type" value="Genomic_DNA"/>
</dbReference>
<keyword evidence="8" id="KW-0479">Metal-binding</keyword>
<dbReference type="RefSeq" id="WP_110481656.1">
    <property type="nucleotide sequence ID" value="NZ_CP024988.1"/>
</dbReference>
<gene>
    <name evidence="17" type="primary">pepN</name>
    <name evidence="17" type="ORF">Csp1_19300</name>
</gene>
<evidence type="ECO:0000256" key="11">
    <source>
        <dbReference type="ARBA" id="ARBA00023049"/>
    </source>
</evidence>
<evidence type="ECO:0000256" key="3">
    <source>
        <dbReference type="ARBA" id="ARBA00010136"/>
    </source>
</evidence>
<evidence type="ECO:0000259" key="16">
    <source>
        <dbReference type="Pfam" id="PF17900"/>
    </source>
</evidence>
<evidence type="ECO:0000313" key="18">
    <source>
        <dbReference type="Proteomes" id="UP000247696"/>
    </source>
</evidence>
<dbReference type="SUPFAM" id="SSF63737">
    <property type="entry name" value="Leukotriene A4 hydrolase N-terminal domain"/>
    <property type="match status" value="1"/>
</dbReference>
<keyword evidence="9 17" id="KW-0378">Hydrolase</keyword>
<evidence type="ECO:0000256" key="13">
    <source>
        <dbReference type="ARBA" id="ARBA00031533"/>
    </source>
</evidence>
<sequence length="908" mass="98699">MSSTNLTRSEAAARSALISDVHYVIDLDLTDGADPGTGTFPSTTTVSFTAAADGTTFVDLRASSVRSVILDGVDVTSSAVPVREGSDGTYDEDRGLQISLTAGPHELTVSADAVYSSTGEGLHRFTDPADGEVYMYTQFEAADAKRVFACFDQPDIKATYEVSVRTPENWTVVTNNTVGVSGELGAEVDGVAVHTAVVDYPLSTYLIAFCVGPWVHVEDSWTGRPVPTPETAGVTDTRLVPEDEVTVPLGLYVRRSLAEYLDADALFEVTKAGFDYYAANFGVAYPFHKYDQIFCPEYNMGAMENAGCVTIRDEYVFRSAASHYEYERRADTILHELAHMWFGDLVTMRWWDDLWLNESFATWSSAMAQTHATEHTTAWVTFNSKEKSWAYGQDQLPSTHPVFSGAEDLVEVDANFDGITYAKGASVLKQLAAYVGLEPFFAGIRTHFVDHAFGNATFDDLLGALEKTSGRDLSDWADQWLKTTGINTLGADFTTGGGQDGDTGRNGEVYTAFAVTQTGAVPGAGETRTHRLAVGLYDLVDGQDATTGPAVELRRRVELDIAGPRTEVPDLVGEETADLVLVNDDDLTYGFVDLDKDSLDFAVANIGRIADPMARVLIWSSAWQSTRNAQMRARDFVALVARGAVGEDQLGVLEQVLAQAVSAVENYVADDWKEEGRRLLLDTFRTGAEKTTGQARLAFVRAYAGAAQTPASTVWLRGLLGLVEDRTPDDLLPGFTVDQDLRWRLITALVGTRGVLTAEEAEELIGIEEAGDRSSSGAMHALQARTAVPEPTVKREAWDLLTLHGAEQSNLALRYRMAGFNHIGQDELTAPFGTEYVARVVDMWNSLSSEMALRNCEGLFPSRSDETVIADIRALADAESTPAGLRRVLAEGVSRTERAAAARAFDAR</sequence>
<dbReference type="AlphaFoldDB" id="A0A2Z3YSQ1"/>
<dbReference type="GO" id="GO:0005737">
    <property type="term" value="C:cytoplasm"/>
    <property type="evidence" value="ECO:0007669"/>
    <property type="project" value="TreeGrafter"/>
</dbReference>
<name>A0A2Z3YSQ1_9CORY</name>
<keyword evidence="7" id="KW-0645">Protease</keyword>
<dbReference type="SUPFAM" id="SSF55486">
    <property type="entry name" value="Metalloproteases ('zincins'), catalytic domain"/>
    <property type="match status" value="1"/>
</dbReference>
<dbReference type="InterPro" id="IPR045357">
    <property type="entry name" value="Aminopeptidase_N-like_N"/>
</dbReference>
<evidence type="ECO:0000256" key="4">
    <source>
        <dbReference type="ARBA" id="ARBA00012564"/>
    </source>
</evidence>
<dbReference type="PRINTS" id="PR00756">
    <property type="entry name" value="ALADIPTASE"/>
</dbReference>
<dbReference type="InterPro" id="IPR024571">
    <property type="entry name" value="ERAP1-like_C_dom"/>
</dbReference>
<feature type="domain" description="ERAP1-like C-terminal" evidence="15">
    <location>
        <begin position="579"/>
        <end position="898"/>
    </location>
</feature>
<dbReference type="GO" id="GO:0008270">
    <property type="term" value="F:zinc ion binding"/>
    <property type="evidence" value="ECO:0007669"/>
    <property type="project" value="InterPro"/>
</dbReference>
<dbReference type="GO" id="GO:0042277">
    <property type="term" value="F:peptide binding"/>
    <property type="evidence" value="ECO:0007669"/>
    <property type="project" value="TreeGrafter"/>
</dbReference>